<dbReference type="InterPro" id="IPR015915">
    <property type="entry name" value="Kelch-typ_b-propeller"/>
</dbReference>
<gene>
    <name evidence="3" type="ORF">EHQ59_04360</name>
</gene>
<dbReference type="Gene3D" id="2.120.10.80">
    <property type="entry name" value="Kelch-type beta propeller"/>
    <property type="match status" value="2"/>
</dbReference>
<name>A0A4R9JSG2_9LEPT</name>
<keyword evidence="4" id="KW-1185">Reference proteome</keyword>
<accession>A0A4R9JSG2</accession>
<dbReference type="OrthoDB" id="601499at2"/>
<reference evidence="3" key="1">
    <citation type="journal article" date="2019" name="PLoS Negl. Trop. Dis.">
        <title>Revisiting the worldwide diversity of Leptospira species in the environment.</title>
        <authorList>
            <person name="Vincent A.T."/>
            <person name="Schiettekatte O."/>
            <person name="Bourhy P."/>
            <person name="Veyrier F.J."/>
            <person name="Picardeau M."/>
        </authorList>
    </citation>
    <scope>NUCLEOTIDE SEQUENCE [LARGE SCALE GENOMIC DNA]</scope>
    <source>
        <strain evidence="3">201702454</strain>
    </source>
</reference>
<protein>
    <submittedName>
        <fullName evidence="3">Kelch-like protein</fullName>
    </submittedName>
</protein>
<dbReference type="Pfam" id="PF01344">
    <property type="entry name" value="Kelch_1"/>
    <property type="match status" value="1"/>
</dbReference>
<sequence length="617" mass="67409">MEKIKNIVFLIFLCSCKISSGTNLFDPNSPVSLGLLLLGSDKVIQMDFSSNKVQPGGILYISTNHDFSSNSNGFSLPISDEGINPIKQVITRSKFLYEVRMNPSITNGKFTFNLKDYYINEALIVNPETFQFEIDANPPLLQLKTGNGIDISELQSGFLDIEANEDIVWEGNLSQVSLSGNAKNSLVVSDVIVSNRNIRLLFAGNPNANGGILSISLEGVKDKASNTQGTLMVPVQVFAFKSGPNMNLPRRSCGGMELDDGRKIVLGGRARSGVVINGNGTLSSMEYYDSVTKEFTFGPDMVYRRQEFSIVKLLDGRVLVSGGFGAKVGVGPNDSLSSIEIFDPVTNTWIEGPSLHTPRQLHKMTVLPDGNVLVVGGLNPFPAFQTVSEVELIHVTPNPADMTVEYIGNLAESRAKQAQIMSTNTGKVIITGGERSDITGPASTDYYARAIDSIELYDIQTKTLSTSSAKVVRRFNHFMHPTLNGEILILGGISSRFDDNQPILRAQIYNPSADTIRDHKNLLFGREWGTSFVFPYGKDQIMIAGGLEYRTVNGNTFDSILDTESWSESSQHFYLTGRSLNARWDGCDLPYTSTGGGMILGGRIGAIVANTEEYSFE</sequence>
<dbReference type="PROSITE" id="PS51257">
    <property type="entry name" value="PROKAR_LIPOPROTEIN"/>
    <property type="match status" value="1"/>
</dbReference>
<evidence type="ECO:0000313" key="3">
    <source>
        <dbReference type="EMBL" id="TGL55648.1"/>
    </source>
</evidence>
<dbReference type="AlphaFoldDB" id="A0A4R9JSG2"/>
<evidence type="ECO:0000256" key="1">
    <source>
        <dbReference type="ARBA" id="ARBA00022441"/>
    </source>
</evidence>
<evidence type="ECO:0000256" key="2">
    <source>
        <dbReference type="ARBA" id="ARBA00022737"/>
    </source>
</evidence>
<dbReference type="InterPro" id="IPR006652">
    <property type="entry name" value="Kelch_1"/>
</dbReference>
<organism evidence="3 4">
    <name type="scientific">Leptospira kemamanensis</name>
    <dbReference type="NCBI Taxonomy" id="2484942"/>
    <lineage>
        <taxon>Bacteria</taxon>
        <taxon>Pseudomonadati</taxon>
        <taxon>Spirochaetota</taxon>
        <taxon>Spirochaetia</taxon>
        <taxon>Leptospirales</taxon>
        <taxon>Leptospiraceae</taxon>
        <taxon>Leptospira</taxon>
    </lineage>
</organism>
<dbReference type="SMART" id="SM00612">
    <property type="entry name" value="Kelch"/>
    <property type="match status" value="2"/>
</dbReference>
<dbReference type="RefSeq" id="WP_135617921.1">
    <property type="nucleotide sequence ID" value="NZ_RQGG01000010.1"/>
</dbReference>
<dbReference type="Proteomes" id="UP000297609">
    <property type="component" value="Unassembled WGS sequence"/>
</dbReference>
<dbReference type="SUPFAM" id="SSF50965">
    <property type="entry name" value="Galactose oxidase, central domain"/>
    <property type="match status" value="2"/>
</dbReference>
<dbReference type="PANTHER" id="PTHR46344:SF27">
    <property type="entry name" value="KELCH REPEAT SUPERFAMILY PROTEIN"/>
    <property type="match status" value="1"/>
</dbReference>
<comment type="caution">
    <text evidence="3">The sequence shown here is derived from an EMBL/GenBank/DDBJ whole genome shotgun (WGS) entry which is preliminary data.</text>
</comment>
<evidence type="ECO:0000313" key="4">
    <source>
        <dbReference type="Proteomes" id="UP000297609"/>
    </source>
</evidence>
<dbReference type="EMBL" id="RQGG01000010">
    <property type="protein sequence ID" value="TGL55648.1"/>
    <property type="molecule type" value="Genomic_DNA"/>
</dbReference>
<keyword evidence="2" id="KW-0677">Repeat</keyword>
<keyword evidence="1" id="KW-0880">Kelch repeat</keyword>
<dbReference type="InterPro" id="IPR011043">
    <property type="entry name" value="Gal_Oxase/kelch_b-propeller"/>
</dbReference>
<proteinExistence type="predicted"/>
<dbReference type="PANTHER" id="PTHR46344">
    <property type="entry name" value="OS02G0202900 PROTEIN"/>
    <property type="match status" value="1"/>
</dbReference>